<feature type="domain" description="Phage capsid-like C-terminal" evidence="2">
    <location>
        <begin position="128"/>
        <end position="412"/>
    </location>
</feature>
<proteinExistence type="predicted"/>
<gene>
    <name evidence="3" type="ORF">GCM10012275_19300</name>
</gene>
<dbReference type="AlphaFoldDB" id="A0A8J3CCS0"/>
<evidence type="ECO:0000313" key="3">
    <source>
        <dbReference type="EMBL" id="GGM48482.1"/>
    </source>
</evidence>
<dbReference type="RefSeq" id="WP_189056065.1">
    <property type="nucleotide sequence ID" value="NZ_BMMK01000006.1"/>
</dbReference>
<dbReference type="InterPro" id="IPR024455">
    <property type="entry name" value="Phage_capsid"/>
</dbReference>
<organism evidence="3 4">
    <name type="scientific">Longimycelium tulufanense</name>
    <dbReference type="NCBI Taxonomy" id="907463"/>
    <lineage>
        <taxon>Bacteria</taxon>
        <taxon>Bacillati</taxon>
        <taxon>Actinomycetota</taxon>
        <taxon>Actinomycetes</taxon>
        <taxon>Pseudonocardiales</taxon>
        <taxon>Pseudonocardiaceae</taxon>
        <taxon>Longimycelium</taxon>
    </lineage>
</organism>
<dbReference type="Gene3D" id="3.30.2400.10">
    <property type="entry name" value="Major capsid protein gp5"/>
    <property type="match status" value="1"/>
</dbReference>
<dbReference type="Proteomes" id="UP000637578">
    <property type="component" value="Unassembled WGS sequence"/>
</dbReference>
<dbReference type="EMBL" id="BMMK01000006">
    <property type="protein sequence ID" value="GGM48482.1"/>
    <property type="molecule type" value="Genomic_DNA"/>
</dbReference>
<dbReference type="SUPFAM" id="SSF56563">
    <property type="entry name" value="Major capsid protein gp5"/>
    <property type="match status" value="1"/>
</dbReference>
<reference evidence="3" key="1">
    <citation type="journal article" date="2014" name="Int. J. Syst. Evol. Microbiol.">
        <title>Complete genome sequence of Corynebacterium casei LMG S-19264T (=DSM 44701T), isolated from a smear-ripened cheese.</title>
        <authorList>
            <consortium name="US DOE Joint Genome Institute (JGI-PGF)"/>
            <person name="Walter F."/>
            <person name="Albersmeier A."/>
            <person name="Kalinowski J."/>
            <person name="Ruckert C."/>
        </authorList>
    </citation>
    <scope>NUCLEOTIDE SEQUENCE</scope>
    <source>
        <strain evidence="3">CGMCC 4.5737</strain>
    </source>
</reference>
<name>A0A8J3CCS0_9PSEU</name>
<protein>
    <recommendedName>
        <fullName evidence="2">Phage capsid-like C-terminal domain-containing protein</fullName>
    </recommendedName>
</protein>
<evidence type="ECO:0000313" key="4">
    <source>
        <dbReference type="Proteomes" id="UP000637578"/>
    </source>
</evidence>
<accession>A0A8J3CCS0</accession>
<evidence type="ECO:0000259" key="2">
    <source>
        <dbReference type="Pfam" id="PF05065"/>
    </source>
</evidence>
<comment type="subcellular location">
    <subcellularLocation>
        <location evidence="1">Virion</location>
    </subcellularLocation>
</comment>
<dbReference type="Gene3D" id="3.30.2320.10">
    <property type="entry name" value="hypothetical protein PF0899 domain"/>
    <property type="match status" value="1"/>
</dbReference>
<dbReference type="Pfam" id="PF05065">
    <property type="entry name" value="Phage_capsid"/>
    <property type="match status" value="1"/>
</dbReference>
<reference evidence="3" key="2">
    <citation type="submission" date="2020-09" db="EMBL/GenBank/DDBJ databases">
        <authorList>
            <person name="Sun Q."/>
            <person name="Zhou Y."/>
        </authorList>
    </citation>
    <scope>NUCLEOTIDE SEQUENCE</scope>
    <source>
        <strain evidence="3">CGMCC 4.5737</strain>
    </source>
</reference>
<sequence>MDAATIRANFEAREHATAELRELWERAAGREMDAAERETEQRLLSEIADYDARIRDGVAALERERTIDEARAKFDALIGETRTVEQPDALTELRMWAGRKGDRTALELLPERRDASPTTLDRGEAKPVIPVTLYAQLTELMFERATVVQAGARTLATVSGENIRLPRIIGHKFDPDNPADKPIGEGKTIAESAPTPDEVMVGAHKFGHITALTYETVVDPAVDLVGWLAADAGPQIGDRLGWYFLHGPRRKPDETGAAPEGLLNAEIPAAQVSPVLVDTAFADDLIRLYHVLPSFVRRNAVWVVHDTTAAAMRMLKDGDGRYLWQSGLVGQVADTFLGRPVLTDPFMPAFSTATSGGKGVLWGDLSGYVVRLAGPLRIDRSDEAGFEDDVVKFRFLQRADGRLVDTTRIAIGTLGHKTPAE</sequence>
<comment type="caution">
    <text evidence="3">The sequence shown here is derived from an EMBL/GenBank/DDBJ whole genome shotgun (WGS) entry which is preliminary data.</text>
</comment>
<dbReference type="InterPro" id="IPR054612">
    <property type="entry name" value="Phage_capsid-like_C"/>
</dbReference>
<dbReference type="NCBIfam" id="TIGR01554">
    <property type="entry name" value="major_cap_HK97"/>
    <property type="match status" value="1"/>
</dbReference>
<keyword evidence="4" id="KW-1185">Reference proteome</keyword>
<evidence type="ECO:0000256" key="1">
    <source>
        <dbReference type="ARBA" id="ARBA00004328"/>
    </source>
</evidence>